<evidence type="ECO:0000313" key="2">
    <source>
        <dbReference type="EMBL" id="SDZ87421.1"/>
    </source>
</evidence>
<feature type="transmembrane region" description="Helical" evidence="1">
    <location>
        <begin position="38"/>
        <end position="55"/>
    </location>
</feature>
<sequence>MSDYIFLIVLIILLILYLFFFKVKLMKWEERDSVEKSYSNRLTAILVAGILLWIYKIMKS</sequence>
<keyword evidence="1" id="KW-1133">Transmembrane helix</keyword>
<proteinExistence type="predicted"/>
<accession>A0A1H3WKU7</accession>
<keyword evidence="1" id="KW-0472">Membrane</keyword>
<name>A0A1H3WKU7_9FLAO</name>
<protein>
    <submittedName>
        <fullName evidence="2">Uncharacterized protein</fullName>
    </submittedName>
</protein>
<dbReference type="STRING" id="150146.SAMN05443667_101114"/>
<dbReference type="AlphaFoldDB" id="A0A1H3WKU7"/>
<keyword evidence="3" id="KW-1185">Reference proteome</keyword>
<dbReference type="Proteomes" id="UP000198951">
    <property type="component" value="Unassembled WGS sequence"/>
</dbReference>
<evidence type="ECO:0000313" key="3">
    <source>
        <dbReference type="Proteomes" id="UP000198951"/>
    </source>
</evidence>
<keyword evidence="1" id="KW-0812">Transmembrane</keyword>
<organism evidence="2 3">
    <name type="scientific">Flavobacterium gillisiae</name>
    <dbReference type="NCBI Taxonomy" id="150146"/>
    <lineage>
        <taxon>Bacteria</taxon>
        <taxon>Pseudomonadati</taxon>
        <taxon>Bacteroidota</taxon>
        <taxon>Flavobacteriia</taxon>
        <taxon>Flavobacteriales</taxon>
        <taxon>Flavobacteriaceae</taxon>
        <taxon>Flavobacterium</taxon>
    </lineage>
</organism>
<dbReference type="EMBL" id="FNRD01000001">
    <property type="protein sequence ID" value="SDZ87421.1"/>
    <property type="molecule type" value="Genomic_DNA"/>
</dbReference>
<reference evidence="3" key="1">
    <citation type="submission" date="2016-10" db="EMBL/GenBank/DDBJ databases">
        <authorList>
            <person name="Varghese N."/>
            <person name="Submissions S."/>
        </authorList>
    </citation>
    <scope>NUCLEOTIDE SEQUENCE [LARGE SCALE GENOMIC DNA]</scope>
    <source>
        <strain evidence="3">DSM 22376</strain>
    </source>
</reference>
<feature type="transmembrane region" description="Helical" evidence="1">
    <location>
        <begin position="6"/>
        <end position="26"/>
    </location>
</feature>
<gene>
    <name evidence="2" type="ORF">SAMN05443667_101114</name>
</gene>
<evidence type="ECO:0000256" key="1">
    <source>
        <dbReference type="SAM" id="Phobius"/>
    </source>
</evidence>